<organism evidence="1 2">
    <name type="scientific">Wandonia haliotis</name>
    <dbReference type="NCBI Taxonomy" id="574963"/>
    <lineage>
        <taxon>Bacteria</taxon>
        <taxon>Pseudomonadati</taxon>
        <taxon>Bacteroidota</taxon>
        <taxon>Flavobacteriia</taxon>
        <taxon>Flavobacteriales</taxon>
        <taxon>Crocinitomicaceae</taxon>
        <taxon>Wandonia</taxon>
    </lineage>
</organism>
<proteinExistence type="predicted"/>
<sequence>MMVGVLTASCATKVPYTNKIKNEYELDEKTIKKVQFFTSSEIILYRGSSSGSKGTQTGGVLVESSRSKEDRIIIPPRTKCVVEKFGPNDELFVRFESGSGRYLSFKYREGSGGRYFLNATWKDGKGELQYANELYTASGASGNAFLLVQMKRLHETQRQDRIVKGVKVK</sequence>
<evidence type="ECO:0008006" key="3">
    <source>
        <dbReference type="Google" id="ProtNLM"/>
    </source>
</evidence>
<evidence type="ECO:0000313" key="2">
    <source>
        <dbReference type="Proteomes" id="UP001501126"/>
    </source>
</evidence>
<name>A0ABN1MNJ2_9FLAO</name>
<dbReference type="EMBL" id="BAAAFH010000003">
    <property type="protein sequence ID" value="GAA0874398.1"/>
    <property type="molecule type" value="Genomic_DNA"/>
</dbReference>
<accession>A0ABN1MNJ2</accession>
<protein>
    <recommendedName>
        <fullName evidence="3">Lipoprotein</fullName>
    </recommendedName>
</protein>
<comment type="caution">
    <text evidence="1">The sequence shown here is derived from an EMBL/GenBank/DDBJ whole genome shotgun (WGS) entry which is preliminary data.</text>
</comment>
<gene>
    <name evidence="1" type="ORF">GCM10009118_08060</name>
</gene>
<reference evidence="1 2" key="1">
    <citation type="journal article" date="2019" name="Int. J. Syst. Evol. Microbiol.">
        <title>The Global Catalogue of Microorganisms (GCM) 10K type strain sequencing project: providing services to taxonomists for standard genome sequencing and annotation.</title>
        <authorList>
            <consortium name="The Broad Institute Genomics Platform"/>
            <consortium name="The Broad Institute Genome Sequencing Center for Infectious Disease"/>
            <person name="Wu L."/>
            <person name="Ma J."/>
        </authorList>
    </citation>
    <scope>NUCLEOTIDE SEQUENCE [LARGE SCALE GENOMIC DNA]</scope>
    <source>
        <strain evidence="1 2">JCM 16083</strain>
    </source>
</reference>
<evidence type="ECO:0000313" key="1">
    <source>
        <dbReference type="EMBL" id="GAA0874398.1"/>
    </source>
</evidence>
<keyword evidence="2" id="KW-1185">Reference proteome</keyword>
<dbReference type="Proteomes" id="UP001501126">
    <property type="component" value="Unassembled WGS sequence"/>
</dbReference>